<dbReference type="GO" id="GO:0003700">
    <property type="term" value="F:DNA-binding transcription factor activity"/>
    <property type="evidence" value="ECO:0007669"/>
    <property type="project" value="TreeGrafter"/>
</dbReference>
<feature type="domain" description="HTH tetR-type" evidence="5">
    <location>
        <begin position="13"/>
        <end position="73"/>
    </location>
</feature>
<evidence type="ECO:0000259" key="5">
    <source>
        <dbReference type="PROSITE" id="PS50977"/>
    </source>
</evidence>
<name>A0A846Z9P4_9ACTN</name>
<accession>A0A846Z9P4</accession>
<dbReference type="InterPro" id="IPR023772">
    <property type="entry name" value="DNA-bd_HTH_TetR-type_CS"/>
</dbReference>
<dbReference type="GO" id="GO:0000976">
    <property type="term" value="F:transcription cis-regulatory region binding"/>
    <property type="evidence" value="ECO:0007669"/>
    <property type="project" value="TreeGrafter"/>
</dbReference>
<keyword evidence="7" id="KW-1185">Reference proteome</keyword>
<dbReference type="SUPFAM" id="SSF46689">
    <property type="entry name" value="Homeodomain-like"/>
    <property type="match status" value="1"/>
</dbReference>
<dbReference type="Gene3D" id="1.10.357.10">
    <property type="entry name" value="Tetracycline Repressor, domain 2"/>
    <property type="match status" value="1"/>
</dbReference>
<evidence type="ECO:0000256" key="2">
    <source>
        <dbReference type="ARBA" id="ARBA00023125"/>
    </source>
</evidence>
<keyword evidence="2 4" id="KW-0238">DNA-binding</keyword>
<dbReference type="InterPro" id="IPR050109">
    <property type="entry name" value="HTH-type_TetR-like_transc_reg"/>
</dbReference>
<comment type="caution">
    <text evidence="6">The sequence shown here is derived from an EMBL/GenBank/DDBJ whole genome shotgun (WGS) entry which is preliminary data.</text>
</comment>
<organism evidence="6 7">
    <name type="scientific">Actinomadura latina</name>
    <dbReference type="NCBI Taxonomy" id="163603"/>
    <lineage>
        <taxon>Bacteria</taxon>
        <taxon>Bacillati</taxon>
        <taxon>Actinomycetota</taxon>
        <taxon>Actinomycetes</taxon>
        <taxon>Streptosporangiales</taxon>
        <taxon>Thermomonosporaceae</taxon>
        <taxon>Actinomadura</taxon>
    </lineage>
</organism>
<protein>
    <submittedName>
        <fullName evidence="6">TetR/AcrR family transcriptional regulator</fullName>
    </submittedName>
</protein>
<dbReference type="EMBL" id="JAAXPI010000065">
    <property type="protein sequence ID" value="NKZ07912.1"/>
    <property type="molecule type" value="Genomic_DNA"/>
</dbReference>
<evidence type="ECO:0000313" key="7">
    <source>
        <dbReference type="Proteomes" id="UP000579250"/>
    </source>
</evidence>
<dbReference type="RefSeq" id="WP_067641191.1">
    <property type="nucleotide sequence ID" value="NZ_JAAXPI010000065.1"/>
</dbReference>
<keyword evidence="1" id="KW-0805">Transcription regulation</keyword>
<keyword evidence="3" id="KW-0804">Transcription</keyword>
<dbReference type="InterPro" id="IPR001647">
    <property type="entry name" value="HTH_TetR"/>
</dbReference>
<proteinExistence type="predicted"/>
<dbReference type="InterPro" id="IPR009057">
    <property type="entry name" value="Homeodomain-like_sf"/>
</dbReference>
<evidence type="ECO:0000256" key="1">
    <source>
        <dbReference type="ARBA" id="ARBA00023015"/>
    </source>
</evidence>
<dbReference type="PRINTS" id="PR00455">
    <property type="entry name" value="HTHTETR"/>
</dbReference>
<feature type="DNA-binding region" description="H-T-H motif" evidence="4">
    <location>
        <begin position="36"/>
        <end position="55"/>
    </location>
</feature>
<dbReference type="InterPro" id="IPR049484">
    <property type="entry name" value="Rv0078-like_C"/>
</dbReference>
<dbReference type="AlphaFoldDB" id="A0A846Z9P4"/>
<dbReference type="PROSITE" id="PS01081">
    <property type="entry name" value="HTH_TETR_1"/>
    <property type="match status" value="1"/>
</dbReference>
<dbReference type="PANTHER" id="PTHR30055">
    <property type="entry name" value="HTH-TYPE TRANSCRIPTIONAL REGULATOR RUTR"/>
    <property type="match status" value="1"/>
</dbReference>
<sequence>MEHVKTRRERYVESTRAALIDTGRRFFAERGFNEVSAEELVRDAGLTRGALYHHFAGKQGLFEAVFEELEAQAAERITTAMATASSANTTSGRDGAWVRAEAGIRAFLEICSDPEYREIVLLQGPIALGWRRWRELDQRYLGTILTDGLTALLGESGAHPIGLTTAAFYGALTELALSMADAGDPVQARDEALHLIRGMLNGIR</sequence>
<dbReference type="Pfam" id="PF21351">
    <property type="entry name" value="TetR_C_41"/>
    <property type="match status" value="1"/>
</dbReference>
<evidence type="ECO:0000256" key="3">
    <source>
        <dbReference type="ARBA" id="ARBA00023163"/>
    </source>
</evidence>
<evidence type="ECO:0000313" key="6">
    <source>
        <dbReference type="EMBL" id="NKZ07912.1"/>
    </source>
</evidence>
<dbReference type="Pfam" id="PF00440">
    <property type="entry name" value="TetR_N"/>
    <property type="match status" value="1"/>
</dbReference>
<dbReference type="PANTHER" id="PTHR30055:SF234">
    <property type="entry name" value="HTH-TYPE TRANSCRIPTIONAL REGULATOR BETI"/>
    <property type="match status" value="1"/>
</dbReference>
<reference evidence="6 7" key="1">
    <citation type="submission" date="2020-04" db="EMBL/GenBank/DDBJ databases">
        <title>MicrobeNet Type strains.</title>
        <authorList>
            <person name="Nicholson A.C."/>
        </authorList>
    </citation>
    <scope>NUCLEOTIDE SEQUENCE [LARGE SCALE GENOMIC DNA]</scope>
    <source>
        <strain evidence="6 7">ATCC BAA-277</strain>
    </source>
</reference>
<dbReference type="Proteomes" id="UP000579250">
    <property type="component" value="Unassembled WGS sequence"/>
</dbReference>
<gene>
    <name evidence="6" type="ORF">HGB48_29905</name>
</gene>
<evidence type="ECO:0000256" key="4">
    <source>
        <dbReference type="PROSITE-ProRule" id="PRU00335"/>
    </source>
</evidence>
<dbReference type="PROSITE" id="PS50977">
    <property type="entry name" value="HTH_TETR_2"/>
    <property type="match status" value="1"/>
</dbReference>